<sequence>MSSTPKRRKKAAPKNFKAAYEILQNNATELQQQDTPDIDNLMTTVEESIAAYRVCEARINAVQEALDAAFAAQEDEAQTATEASANNKI</sequence>
<protein>
    <submittedName>
        <fullName evidence="1">Uncharacterized protein</fullName>
    </submittedName>
</protein>
<dbReference type="InterPro" id="IPR037004">
    <property type="entry name" value="Exonuc_VII_ssu_sf"/>
</dbReference>
<dbReference type="RefSeq" id="WP_201505325.1">
    <property type="nucleotide sequence ID" value="NZ_BAAAFR010000005.1"/>
</dbReference>
<accession>A0ABP3FK09</accession>
<evidence type="ECO:0000313" key="1">
    <source>
        <dbReference type="EMBL" id="GAA0319761.1"/>
    </source>
</evidence>
<keyword evidence="2" id="KW-1185">Reference proteome</keyword>
<dbReference type="EMBL" id="BAAAFR010000005">
    <property type="protein sequence ID" value="GAA0319761.1"/>
    <property type="molecule type" value="Genomic_DNA"/>
</dbReference>
<evidence type="ECO:0000313" key="2">
    <source>
        <dbReference type="Proteomes" id="UP001501787"/>
    </source>
</evidence>
<dbReference type="NCBIfam" id="NF045605">
    <property type="entry name" value="xseB_Acin_var"/>
    <property type="match status" value="1"/>
</dbReference>
<comment type="caution">
    <text evidence="1">The sequence shown here is derived from an EMBL/GenBank/DDBJ whole genome shotgun (WGS) entry which is preliminary data.</text>
</comment>
<dbReference type="SUPFAM" id="SSF116842">
    <property type="entry name" value="XseB-like"/>
    <property type="match status" value="1"/>
</dbReference>
<dbReference type="Proteomes" id="UP001501787">
    <property type="component" value="Unassembled WGS sequence"/>
</dbReference>
<name>A0ABP3FK09_9GAMM</name>
<proteinExistence type="predicted"/>
<reference evidence="2" key="1">
    <citation type="journal article" date="2019" name="Int. J. Syst. Evol. Microbiol.">
        <title>The Global Catalogue of Microorganisms (GCM) 10K type strain sequencing project: providing services to taxonomists for standard genome sequencing and annotation.</title>
        <authorList>
            <consortium name="The Broad Institute Genomics Platform"/>
            <consortium name="The Broad Institute Genome Sequencing Center for Infectious Disease"/>
            <person name="Wu L."/>
            <person name="Ma J."/>
        </authorList>
    </citation>
    <scope>NUCLEOTIDE SEQUENCE [LARGE SCALE GENOMIC DNA]</scope>
    <source>
        <strain evidence="2">JCM 16343</strain>
    </source>
</reference>
<organism evidence="1 2">
    <name type="scientific">Psychrobacter aestuarii</name>
    <dbReference type="NCBI Taxonomy" id="556327"/>
    <lineage>
        <taxon>Bacteria</taxon>
        <taxon>Pseudomonadati</taxon>
        <taxon>Pseudomonadota</taxon>
        <taxon>Gammaproteobacteria</taxon>
        <taxon>Moraxellales</taxon>
        <taxon>Moraxellaceae</taxon>
        <taxon>Psychrobacter</taxon>
    </lineage>
</organism>
<gene>
    <name evidence="1" type="ORF">GCM10009129_16820</name>
</gene>